<dbReference type="RefSeq" id="WP_158015147.1">
    <property type="nucleotide sequence ID" value="NZ_MSJL01000043.1"/>
</dbReference>
<protein>
    <submittedName>
        <fullName evidence="1">Uncharacterized protein</fullName>
    </submittedName>
</protein>
<dbReference type="AlphaFoldDB" id="A0A380IEQ7"/>
<gene>
    <name evidence="1" type="ORF">NCTC12957_01152</name>
</gene>
<evidence type="ECO:0000313" key="1">
    <source>
        <dbReference type="EMBL" id="SUN07380.1"/>
    </source>
</evidence>
<dbReference type="Proteomes" id="UP000255213">
    <property type="component" value="Unassembled WGS sequence"/>
</dbReference>
<accession>A0A380IEQ7</accession>
<dbReference type="EMBL" id="UHEN01000001">
    <property type="protein sequence ID" value="SUN07380.1"/>
    <property type="molecule type" value="Genomic_DNA"/>
</dbReference>
<organism evidence="1 2">
    <name type="scientific">Streptococcus acidominimus</name>
    <dbReference type="NCBI Taxonomy" id="1326"/>
    <lineage>
        <taxon>Bacteria</taxon>
        <taxon>Bacillati</taxon>
        <taxon>Bacillota</taxon>
        <taxon>Bacilli</taxon>
        <taxon>Lactobacillales</taxon>
        <taxon>Streptococcaceae</taxon>
        <taxon>Streptococcus</taxon>
    </lineage>
</organism>
<name>A0A380IEQ7_STRAI</name>
<sequence length="55" mass="6539">MKKTILTKYCNSEEHKGPSGSIFEEKFERYIETKVKKIMKNPKKYPFIKIIDNGE</sequence>
<reference evidence="1 2" key="1">
    <citation type="submission" date="2018-06" db="EMBL/GenBank/DDBJ databases">
        <authorList>
            <consortium name="Pathogen Informatics"/>
            <person name="Doyle S."/>
        </authorList>
    </citation>
    <scope>NUCLEOTIDE SEQUENCE [LARGE SCALE GENOMIC DNA]</scope>
    <source>
        <strain evidence="1 2">NCTC12957</strain>
    </source>
</reference>
<evidence type="ECO:0000313" key="2">
    <source>
        <dbReference type="Proteomes" id="UP000255213"/>
    </source>
</evidence>
<proteinExistence type="predicted"/>